<gene>
    <name evidence="3" type="ORF">PPYR_04878</name>
</gene>
<dbReference type="PANTHER" id="PTHR21505:SF12">
    <property type="entry name" value="MADF DOMAIN-CONTAINING PROTEIN-RELATED"/>
    <property type="match status" value="1"/>
</dbReference>
<dbReference type="PANTHER" id="PTHR21505">
    <property type="entry name" value="MADF DOMAIN-CONTAINING PROTEIN-RELATED"/>
    <property type="match status" value="1"/>
</dbReference>
<dbReference type="Pfam" id="PF10545">
    <property type="entry name" value="MADF_DNA_bdg"/>
    <property type="match status" value="1"/>
</dbReference>
<dbReference type="AlphaFoldDB" id="A0A5N4AZB0"/>
<evidence type="ECO:0000259" key="2">
    <source>
        <dbReference type="PROSITE" id="PS51029"/>
    </source>
</evidence>
<feature type="region of interest" description="Disordered" evidence="1">
    <location>
        <begin position="152"/>
        <end position="175"/>
    </location>
</feature>
<reference evidence="3 4" key="1">
    <citation type="journal article" date="2018" name="Elife">
        <title>Firefly genomes illuminate parallel origins of bioluminescence in beetles.</title>
        <authorList>
            <person name="Fallon T.R."/>
            <person name="Lower S.E."/>
            <person name="Chang C.H."/>
            <person name="Bessho-Uehara M."/>
            <person name="Martin G.J."/>
            <person name="Bewick A.J."/>
            <person name="Behringer M."/>
            <person name="Debat H.J."/>
            <person name="Wong I."/>
            <person name="Day J.C."/>
            <person name="Suvorov A."/>
            <person name="Silva C.J."/>
            <person name="Stanger-Hall K.F."/>
            <person name="Hall D.W."/>
            <person name="Schmitz R.J."/>
            <person name="Nelson D.R."/>
            <person name="Lewis S.M."/>
            <person name="Shigenobu S."/>
            <person name="Bybee S.M."/>
            <person name="Larracuente A.M."/>
            <person name="Oba Y."/>
            <person name="Weng J.K."/>
        </authorList>
    </citation>
    <scope>NUCLEOTIDE SEQUENCE [LARGE SCALE GENOMIC DNA]</scope>
    <source>
        <strain evidence="3">1611_PpyrPB1</strain>
        <tissue evidence="3">Whole body</tissue>
    </source>
</reference>
<dbReference type="EMBL" id="VVIM01000002">
    <property type="protein sequence ID" value="KAB0802692.1"/>
    <property type="molecule type" value="Genomic_DNA"/>
</dbReference>
<evidence type="ECO:0000256" key="1">
    <source>
        <dbReference type="SAM" id="MobiDB-lite"/>
    </source>
</evidence>
<sequence length="222" mass="26043">MQRIWTRYRAAGARKVFQSRYITCRGNSVKVMMEWSNEVTFEFLDLYEREAVIWDPSHAQHKNRNDVYDAWKRIQTEFSAQISITDLKKKKDSLMATFRNCLNKVKQSEKSGAGTDDLYKPAWFAFSRMAKFLSHHTPRNTINSQNIDLESNNESQLETQSDDISNVAVRSAEPSTYSMKRRVPLDRSTTKMTKVTQEVIYDKMEKAYDILQKKSQQKDKDE</sequence>
<feature type="domain" description="MADF" evidence="2">
    <location>
        <begin position="42"/>
        <end position="137"/>
    </location>
</feature>
<comment type="caution">
    <text evidence="3">The sequence shown here is derived from an EMBL/GenBank/DDBJ whole genome shotgun (WGS) entry which is preliminary data.</text>
</comment>
<keyword evidence="4" id="KW-1185">Reference proteome</keyword>
<organism evidence="3 4">
    <name type="scientific">Photinus pyralis</name>
    <name type="common">Common eastern firefly</name>
    <name type="synonym">Lampyris pyralis</name>
    <dbReference type="NCBI Taxonomy" id="7054"/>
    <lineage>
        <taxon>Eukaryota</taxon>
        <taxon>Metazoa</taxon>
        <taxon>Ecdysozoa</taxon>
        <taxon>Arthropoda</taxon>
        <taxon>Hexapoda</taxon>
        <taxon>Insecta</taxon>
        <taxon>Pterygota</taxon>
        <taxon>Neoptera</taxon>
        <taxon>Endopterygota</taxon>
        <taxon>Coleoptera</taxon>
        <taxon>Polyphaga</taxon>
        <taxon>Elateriformia</taxon>
        <taxon>Elateroidea</taxon>
        <taxon>Lampyridae</taxon>
        <taxon>Lampyrinae</taxon>
        <taxon>Photinus</taxon>
    </lineage>
</organism>
<dbReference type="PROSITE" id="PS51029">
    <property type="entry name" value="MADF"/>
    <property type="match status" value="1"/>
</dbReference>
<feature type="compositionally biased region" description="Polar residues" evidence="1">
    <location>
        <begin position="152"/>
        <end position="164"/>
    </location>
</feature>
<dbReference type="SMART" id="SM00595">
    <property type="entry name" value="MADF"/>
    <property type="match status" value="1"/>
</dbReference>
<accession>A0A5N4AZB0</accession>
<dbReference type="InterPro" id="IPR006578">
    <property type="entry name" value="MADF-dom"/>
</dbReference>
<proteinExistence type="predicted"/>
<dbReference type="InParanoid" id="A0A5N4AZB0"/>
<evidence type="ECO:0000313" key="3">
    <source>
        <dbReference type="EMBL" id="KAB0802692.1"/>
    </source>
</evidence>
<protein>
    <recommendedName>
        <fullName evidence="2">MADF domain-containing protein</fullName>
    </recommendedName>
</protein>
<name>A0A5N4AZB0_PHOPY</name>
<evidence type="ECO:0000313" key="4">
    <source>
        <dbReference type="Proteomes" id="UP000327044"/>
    </source>
</evidence>
<dbReference type="Proteomes" id="UP000327044">
    <property type="component" value="Unassembled WGS sequence"/>
</dbReference>